<dbReference type="AlphaFoldDB" id="A0A225W4L9"/>
<proteinExistence type="predicted"/>
<evidence type="ECO:0000313" key="2">
    <source>
        <dbReference type="Proteomes" id="UP000198211"/>
    </source>
</evidence>
<dbReference type="EMBL" id="NBNE01001880">
    <property type="protein sequence ID" value="OWZ12324.1"/>
    <property type="molecule type" value="Genomic_DNA"/>
</dbReference>
<reference evidence="2" key="1">
    <citation type="submission" date="2017-03" db="EMBL/GenBank/DDBJ databases">
        <title>Phytopthora megakarya and P. palmivora, two closely related causual agents of cacao black pod achieved similar genome size and gene model numbers by different mechanisms.</title>
        <authorList>
            <person name="Ali S."/>
            <person name="Shao J."/>
            <person name="Larry D.J."/>
            <person name="Kronmiller B."/>
            <person name="Shen D."/>
            <person name="Strem M.D."/>
            <person name="Melnick R.L."/>
            <person name="Guiltinan M.J."/>
            <person name="Tyler B.M."/>
            <person name="Meinhardt L.W."/>
            <person name="Bailey B.A."/>
        </authorList>
    </citation>
    <scope>NUCLEOTIDE SEQUENCE [LARGE SCALE GENOMIC DNA]</scope>
    <source>
        <strain evidence="2">zdho120</strain>
    </source>
</reference>
<protein>
    <submittedName>
        <fullName evidence="1">Uncharacterized protein</fullName>
    </submittedName>
</protein>
<sequence>MADLTRALKNGIADYILPPRFDIVWGGCTFRSKYHATLYDETKEKTLLVMAPLVDDDIVDHSAPAHEAFLWNVPGVHHWTSCTKLPTRCANHRLKLAGVAYMESHEAILDKVQSRMHKLRGLNASESLR</sequence>
<accession>A0A225W4L9</accession>
<name>A0A225W4L9_9STRA</name>
<dbReference type="OrthoDB" id="90900at2759"/>
<comment type="caution">
    <text evidence="1">The sequence shown here is derived from an EMBL/GenBank/DDBJ whole genome shotgun (WGS) entry which is preliminary data.</text>
</comment>
<organism evidence="1 2">
    <name type="scientific">Phytophthora megakarya</name>
    <dbReference type="NCBI Taxonomy" id="4795"/>
    <lineage>
        <taxon>Eukaryota</taxon>
        <taxon>Sar</taxon>
        <taxon>Stramenopiles</taxon>
        <taxon>Oomycota</taxon>
        <taxon>Peronosporomycetes</taxon>
        <taxon>Peronosporales</taxon>
        <taxon>Peronosporaceae</taxon>
        <taxon>Phytophthora</taxon>
    </lineage>
</organism>
<dbReference type="Proteomes" id="UP000198211">
    <property type="component" value="Unassembled WGS sequence"/>
</dbReference>
<gene>
    <name evidence="1" type="ORF">PHMEG_00014538</name>
</gene>
<evidence type="ECO:0000313" key="1">
    <source>
        <dbReference type="EMBL" id="OWZ12324.1"/>
    </source>
</evidence>
<keyword evidence="2" id="KW-1185">Reference proteome</keyword>